<proteinExistence type="predicted"/>
<dbReference type="AlphaFoldDB" id="A0A0P1F447"/>
<name>A0A0P1F447_9RHOB</name>
<protein>
    <submittedName>
        <fullName evidence="1">Uncharacterized protein</fullName>
    </submittedName>
</protein>
<organism evidence="1 2">
    <name type="scientific">Ruegeria atlantica</name>
    <dbReference type="NCBI Taxonomy" id="81569"/>
    <lineage>
        <taxon>Bacteria</taxon>
        <taxon>Pseudomonadati</taxon>
        <taxon>Pseudomonadota</taxon>
        <taxon>Alphaproteobacteria</taxon>
        <taxon>Rhodobacterales</taxon>
        <taxon>Roseobacteraceae</taxon>
        <taxon>Ruegeria</taxon>
    </lineage>
</organism>
<accession>A0A0P1F447</accession>
<evidence type="ECO:0000313" key="2">
    <source>
        <dbReference type="Proteomes" id="UP000050783"/>
    </source>
</evidence>
<dbReference type="Proteomes" id="UP000050783">
    <property type="component" value="Unassembled WGS sequence"/>
</dbReference>
<evidence type="ECO:0000313" key="1">
    <source>
        <dbReference type="EMBL" id="CUH48753.1"/>
    </source>
</evidence>
<reference evidence="1 2" key="1">
    <citation type="submission" date="2015-09" db="EMBL/GenBank/DDBJ databases">
        <authorList>
            <consortium name="Swine Surveillance"/>
        </authorList>
    </citation>
    <scope>NUCLEOTIDE SEQUENCE [LARGE SCALE GENOMIC DNA]</scope>
    <source>
        <strain evidence="1 2">CECT 4292</strain>
    </source>
</reference>
<dbReference type="EMBL" id="CYPU01000043">
    <property type="protein sequence ID" value="CUH48753.1"/>
    <property type="molecule type" value="Genomic_DNA"/>
</dbReference>
<gene>
    <name evidence="1" type="ORF">RUA4292_02942</name>
</gene>
<sequence length="74" mass="8247">MAQRKDQPEPVLLGHRMLGLTKLFSGELSESLEHLEIATDTKIPQTERSAPFLYGQDIEAAARCLYALALSYRG</sequence>